<comment type="caution">
    <text evidence="2">The sequence shown here is derived from an EMBL/GenBank/DDBJ whole genome shotgun (WGS) entry which is preliminary data.</text>
</comment>
<protein>
    <submittedName>
        <fullName evidence="2">Uncharacterized protein</fullName>
    </submittedName>
</protein>
<dbReference type="EMBL" id="VSSQ01039135">
    <property type="protein sequence ID" value="MPM92153.1"/>
    <property type="molecule type" value="Genomic_DNA"/>
</dbReference>
<proteinExistence type="predicted"/>
<sequence length="192" mass="22982">MIASALHRQRQLVRPAERRDKQRNQNRHQRLGPVNQPAGLHIRTTRLLCRHNLIRLFYQRWNKTQCNRHHHGQLMHWYTQLFQRRKQSLNRISERNGRGGVGQQRCTRNQADDAYHHQHRQQHALTRNFDDPKLKNRRALDKNHVEHGGEQNDRHHRLKAVFNHHERNAGNQVTGQSQSSTKQQPRHITGEK</sequence>
<feature type="compositionally biased region" description="Polar residues" evidence="1">
    <location>
        <begin position="169"/>
        <end position="183"/>
    </location>
</feature>
<organism evidence="2">
    <name type="scientific">bioreactor metagenome</name>
    <dbReference type="NCBI Taxonomy" id="1076179"/>
    <lineage>
        <taxon>unclassified sequences</taxon>
        <taxon>metagenomes</taxon>
        <taxon>ecological metagenomes</taxon>
    </lineage>
</organism>
<evidence type="ECO:0000256" key="1">
    <source>
        <dbReference type="SAM" id="MobiDB-lite"/>
    </source>
</evidence>
<feature type="region of interest" description="Disordered" evidence="1">
    <location>
        <begin position="1"/>
        <end position="38"/>
    </location>
</feature>
<evidence type="ECO:0000313" key="2">
    <source>
        <dbReference type="EMBL" id="MPM92153.1"/>
    </source>
</evidence>
<dbReference type="AlphaFoldDB" id="A0A645DU83"/>
<name>A0A645DU83_9ZZZZ</name>
<accession>A0A645DU83</accession>
<feature type="region of interest" description="Disordered" evidence="1">
    <location>
        <begin position="164"/>
        <end position="192"/>
    </location>
</feature>
<gene>
    <name evidence="2" type="ORF">SDC9_139288</name>
</gene>
<reference evidence="2" key="1">
    <citation type="submission" date="2019-08" db="EMBL/GenBank/DDBJ databases">
        <authorList>
            <person name="Kucharzyk K."/>
            <person name="Murdoch R.W."/>
            <person name="Higgins S."/>
            <person name="Loffler F."/>
        </authorList>
    </citation>
    <scope>NUCLEOTIDE SEQUENCE</scope>
</reference>